<keyword evidence="3" id="KW-1185">Reference proteome</keyword>
<gene>
    <name evidence="2" type="ORF">VNO77_42658</name>
</gene>
<evidence type="ECO:0000259" key="1">
    <source>
        <dbReference type="PROSITE" id="PS50848"/>
    </source>
</evidence>
<dbReference type="PANTHER" id="PTHR12136">
    <property type="entry name" value="ENHANCED DISEASE RESISTANCE-RELATED"/>
    <property type="match status" value="1"/>
</dbReference>
<comment type="caution">
    <text evidence="2">The sequence shown here is derived from an EMBL/GenBank/DDBJ whole genome shotgun (WGS) entry which is preliminary data.</text>
</comment>
<dbReference type="SUPFAM" id="SSF55961">
    <property type="entry name" value="Bet v1-like"/>
    <property type="match status" value="1"/>
</dbReference>
<feature type="domain" description="START" evidence="1">
    <location>
        <begin position="53"/>
        <end position="161"/>
    </location>
</feature>
<proteinExistence type="predicted"/>
<evidence type="ECO:0000313" key="2">
    <source>
        <dbReference type="EMBL" id="KAK7304771.1"/>
    </source>
</evidence>
<accession>A0AAN9JVG4</accession>
<name>A0AAN9JVG4_CANGL</name>
<dbReference type="InterPro" id="IPR002913">
    <property type="entry name" value="START_lipid-bd_dom"/>
</dbReference>
<reference evidence="2 3" key="1">
    <citation type="submission" date="2024-01" db="EMBL/GenBank/DDBJ databases">
        <title>The genomes of 5 underutilized Papilionoideae crops provide insights into root nodulation and disease resistanc.</title>
        <authorList>
            <person name="Jiang F."/>
        </authorList>
    </citation>
    <scope>NUCLEOTIDE SEQUENCE [LARGE SCALE GENOMIC DNA]</scope>
    <source>
        <strain evidence="2">LVBAO_FW01</strain>
        <tissue evidence="2">Leaves</tissue>
    </source>
</reference>
<dbReference type="CDD" id="cd00177">
    <property type="entry name" value="START"/>
    <property type="match status" value="1"/>
</dbReference>
<dbReference type="Pfam" id="PF01852">
    <property type="entry name" value="START"/>
    <property type="match status" value="1"/>
</dbReference>
<dbReference type="Gene3D" id="3.30.530.20">
    <property type="match status" value="1"/>
</dbReference>
<dbReference type="AlphaFoldDB" id="A0AAN9JVG4"/>
<organism evidence="2 3">
    <name type="scientific">Canavalia gladiata</name>
    <name type="common">Sword bean</name>
    <name type="synonym">Dolichos gladiatus</name>
    <dbReference type="NCBI Taxonomy" id="3824"/>
    <lineage>
        <taxon>Eukaryota</taxon>
        <taxon>Viridiplantae</taxon>
        <taxon>Streptophyta</taxon>
        <taxon>Embryophyta</taxon>
        <taxon>Tracheophyta</taxon>
        <taxon>Spermatophyta</taxon>
        <taxon>Magnoliopsida</taxon>
        <taxon>eudicotyledons</taxon>
        <taxon>Gunneridae</taxon>
        <taxon>Pentapetalae</taxon>
        <taxon>rosids</taxon>
        <taxon>fabids</taxon>
        <taxon>Fabales</taxon>
        <taxon>Fabaceae</taxon>
        <taxon>Papilionoideae</taxon>
        <taxon>50 kb inversion clade</taxon>
        <taxon>NPAAA clade</taxon>
        <taxon>indigoferoid/millettioid clade</taxon>
        <taxon>Phaseoleae</taxon>
        <taxon>Canavalia</taxon>
    </lineage>
</organism>
<dbReference type="PROSITE" id="PS50848">
    <property type="entry name" value="START"/>
    <property type="match status" value="1"/>
</dbReference>
<evidence type="ECO:0000313" key="3">
    <source>
        <dbReference type="Proteomes" id="UP001367508"/>
    </source>
</evidence>
<dbReference type="Proteomes" id="UP001367508">
    <property type="component" value="Unassembled WGS sequence"/>
</dbReference>
<dbReference type="PANTHER" id="PTHR12136:SF104">
    <property type="entry name" value="PLECKSTRIN-LIKE (PH) AND LIPID-BINDING START DOMAIN PROTEIN"/>
    <property type="match status" value="1"/>
</dbReference>
<dbReference type="GO" id="GO:0008289">
    <property type="term" value="F:lipid binding"/>
    <property type="evidence" value="ECO:0007669"/>
    <property type="project" value="InterPro"/>
</dbReference>
<dbReference type="InterPro" id="IPR023393">
    <property type="entry name" value="START-like_dom_sf"/>
</dbReference>
<sequence>MTSSPFTGTFSTLRCSGSTTNNLTSCLICRERSGIRIFEDVSSQKNGKGVLVKSVGVIDATADCVFEVFLNIERQKRYEWDMLMGDLELIESYDGNYDVVYGTYDPKYLTRWHSKRDFIFSRQWFRAQDGTYTILHFPAIHKKKPPRSGYRRTKINRKMYY</sequence>
<protein>
    <recommendedName>
        <fullName evidence="1">START domain-containing protein</fullName>
    </recommendedName>
</protein>
<dbReference type="EMBL" id="JAYMYQ010000011">
    <property type="protein sequence ID" value="KAK7304771.1"/>
    <property type="molecule type" value="Genomic_DNA"/>
</dbReference>
<dbReference type="InterPro" id="IPR045096">
    <property type="entry name" value="EDR2-like"/>
</dbReference>